<evidence type="ECO:0000256" key="1">
    <source>
        <dbReference type="ARBA" id="ARBA00004141"/>
    </source>
</evidence>
<protein>
    <recommendedName>
        <fullName evidence="7">SPX domain-containing protein</fullName>
    </recommendedName>
</protein>
<evidence type="ECO:0000256" key="2">
    <source>
        <dbReference type="ARBA" id="ARBA00009665"/>
    </source>
</evidence>
<feature type="compositionally biased region" description="Basic and acidic residues" evidence="6">
    <location>
        <begin position="230"/>
        <end position="249"/>
    </location>
</feature>
<keyword evidence="3" id="KW-0812">Transmembrane</keyword>
<dbReference type="GO" id="GO:0016036">
    <property type="term" value="P:cellular response to phosphate starvation"/>
    <property type="evidence" value="ECO:0007669"/>
    <property type="project" value="TreeGrafter"/>
</dbReference>
<dbReference type="GO" id="GO:0000822">
    <property type="term" value="F:inositol hexakisphosphate binding"/>
    <property type="evidence" value="ECO:0007669"/>
    <property type="project" value="TreeGrafter"/>
</dbReference>
<keyword evidence="4" id="KW-1133">Transmembrane helix</keyword>
<evidence type="ECO:0000256" key="3">
    <source>
        <dbReference type="ARBA" id="ARBA00022692"/>
    </source>
</evidence>
<feature type="domain" description="SPX" evidence="7">
    <location>
        <begin position="1"/>
        <end position="147"/>
    </location>
</feature>
<dbReference type="InterPro" id="IPR004342">
    <property type="entry name" value="EXS_C"/>
</dbReference>
<evidence type="ECO:0000256" key="4">
    <source>
        <dbReference type="ARBA" id="ARBA00022989"/>
    </source>
</evidence>
<organism evidence="8 9">
    <name type="scientific">Ladona fulva</name>
    <name type="common">Scarce chaser dragonfly</name>
    <name type="synonym">Libellula fulva</name>
    <dbReference type="NCBI Taxonomy" id="123851"/>
    <lineage>
        <taxon>Eukaryota</taxon>
        <taxon>Metazoa</taxon>
        <taxon>Ecdysozoa</taxon>
        <taxon>Arthropoda</taxon>
        <taxon>Hexapoda</taxon>
        <taxon>Insecta</taxon>
        <taxon>Pterygota</taxon>
        <taxon>Palaeoptera</taxon>
        <taxon>Odonata</taxon>
        <taxon>Epiprocta</taxon>
        <taxon>Anisoptera</taxon>
        <taxon>Libelluloidea</taxon>
        <taxon>Libellulidae</taxon>
        <taxon>Ladona</taxon>
    </lineage>
</organism>
<feature type="region of interest" description="Disordered" evidence="6">
    <location>
        <begin position="226"/>
        <end position="265"/>
    </location>
</feature>
<dbReference type="InterPro" id="IPR004331">
    <property type="entry name" value="SPX_dom"/>
</dbReference>
<name>A0A8K0NWT3_LADFU</name>
<evidence type="ECO:0000313" key="9">
    <source>
        <dbReference type="Proteomes" id="UP000792457"/>
    </source>
</evidence>
<dbReference type="PROSITE" id="PS51382">
    <property type="entry name" value="SPX"/>
    <property type="match status" value="1"/>
</dbReference>
<evidence type="ECO:0000256" key="6">
    <source>
        <dbReference type="SAM" id="MobiDB-lite"/>
    </source>
</evidence>
<dbReference type="GO" id="GO:0005794">
    <property type="term" value="C:Golgi apparatus"/>
    <property type="evidence" value="ECO:0007669"/>
    <property type="project" value="TreeGrafter"/>
</dbReference>
<comment type="subcellular location">
    <subcellularLocation>
        <location evidence="1">Membrane</location>
        <topology evidence="1">Multi-pass membrane protein</topology>
    </subcellularLocation>
</comment>
<dbReference type="PANTHER" id="PTHR10783:SF103">
    <property type="entry name" value="SOLUTE CARRIER FAMILY 53 MEMBER 1"/>
    <property type="match status" value="1"/>
</dbReference>
<proteinExistence type="inferred from homology"/>
<dbReference type="PANTHER" id="PTHR10783">
    <property type="entry name" value="XENOTROPIC AND POLYTROPIC RETROVIRUS RECEPTOR 1-RELATED"/>
    <property type="match status" value="1"/>
</dbReference>
<comment type="similarity">
    <text evidence="2">Belongs to the SYG1 (TC 2.A.94) family.</text>
</comment>
<keyword evidence="5" id="KW-0472">Membrane</keyword>
<keyword evidence="9" id="KW-1185">Reference proteome</keyword>
<dbReference type="GO" id="GO:0005886">
    <property type="term" value="C:plasma membrane"/>
    <property type="evidence" value="ECO:0007669"/>
    <property type="project" value="TreeGrafter"/>
</dbReference>
<dbReference type="OrthoDB" id="9970435at2759"/>
<reference evidence="8" key="1">
    <citation type="submission" date="2013-04" db="EMBL/GenBank/DDBJ databases">
        <authorList>
            <person name="Qu J."/>
            <person name="Murali S.C."/>
            <person name="Bandaranaike D."/>
            <person name="Bellair M."/>
            <person name="Blankenburg K."/>
            <person name="Chao H."/>
            <person name="Dinh H."/>
            <person name="Doddapaneni H."/>
            <person name="Downs B."/>
            <person name="Dugan-Rocha S."/>
            <person name="Elkadiri S."/>
            <person name="Gnanaolivu R.D."/>
            <person name="Hernandez B."/>
            <person name="Javaid M."/>
            <person name="Jayaseelan J.C."/>
            <person name="Lee S."/>
            <person name="Li M."/>
            <person name="Ming W."/>
            <person name="Munidasa M."/>
            <person name="Muniz J."/>
            <person name="Nguyen L."/>
            <person name="Ongeri F."/>
            <person name="Osuji N."/>
            <person name="Pu L.-L."/>
            <person name="Puazo M."/>
            <person name="Qu C."/>
            <person name="Quiroz J."/>
            <person name="Raj R."/>
            <person name="Weissenberger G."/>
            <person name="Xin Y."/>
            <person name="Zou X."/>
            <person name="Han Y."/>
            <person name="Richards S."/>
            <person name="Worley K."/>
            <person name="Muzny D."/>
            <person name="Gibbs R."/>
        </authorList>
    </citation>
    <scope>NUCLEOTIDE SEQUENCE</scope>
    <source>
        <strain evidence="8">Sampled in the wild</strain>
    </source>
</reference>
<dbReference type="AlphaFoldDB" id="A0A8K0NWT3"/>
<gene>
    <name evidence="8" type="ORF">J437_LFUL003771</name>
</gene>
<evidence type="ECO:0000256" key="5">
    <source>
        <dbReference type="ARBA" id="ARBA00023136"/>
    </source>
</evidence>
<dbReference type="Proteomes" id="UP000792457">
    <property type="component" value="Unassembled WGS sequence"/>
</dbReference>
<dbReference type="Pfam" id="PF03124">
    <property type="entry name" value="EXS"/>
    <property type="match status" value="1"/>
</dbReference>
<dbReference type="EMBL" id="KZ308139">
    <property type="protein sequence ID" value="KAG8222649.1"/>
    <property type="molecule type" value="Genomic_DNA"/>
</dbReference>
<evidence type="ECO:0000259" key="7">
    <source>
        <dbReference type="PROSITE" id="PS51382"/>
    </source>
</evidence>
<reference evidence="8" key="2">
    <citation type="submission" date="2017-10" db="EMBL/GenBank/DDBJ databases">
        <title>Ladona fulva Genome sequencing and assembly.</title>
        <authorList>
            <person name="Murali S."/>
            <person name="Richards S."/>
            <person name="Bandaranaike D."/>
            <person name="Bellair M."/>
            <person name="Blankenburg K."/>
            <person name="Chao H."/>
            <person name="Dinh H."/>
            <person name="Doddapaneni H."/>
            <person name="Dugan-Rocha S."/>
            <person name="Elkadiri S."/>
            <person name="Gnanaolivu R."/>
            <person name="Hernandez B."/>
            <person name="Skinner E."/>
            <person name="Javaid M."/>
            <person name="Lee S."/>
            <person name="Li M."/>
            <person name="Ming W."/>
            <person name="Munidasa M."/>
            <person name="Muniz J."/>
            <person name="Nguyen L."/>
            <person name="Hughes D."/>
            <person name="Osuji N."/>
            <person name="Pu L.-L."/>
            <person name="Puazo M."/>
            <person name="Qu C."/>
            <person name="Quiroz J."/>
            <person name="Raj R."/>
            <person name="Weissenberger G."/>
            <person name="Xin Y."/>
            <person name="Zou X."/>
            <person name="Han Y."/>
            <person name="Worley K."/>
            <person name="Muzny D."/>
            <person name="Gibbs R."/>
        </authorList>
    </citation>
    <scope>NUCLEOTIDE SEQUENCE</scope>
    <source>
        <strain evidence="8">Sampled in the wild</strain>
    </source>
</reference>
<comment type="caution">
    <text evidence="8">The sequence shown here is derived from an EMBL/GenBank/DDBJ whole genome shotgun (WGS) entry which is preliminary data.</text>
</comment>
<dbReference type="GO" id="GO:0006817">
    <property type="term" value="P:phosphate ion transport"/>
    <property type="evidence" value="ECO:0007669"/>
    <property type="project" value="TreeGrafter"/>
</dbReference>
<evidence type="ECO:0000313" key="8">
    <source>
        <dbReference type="EMBL" id="KAG8222649.1"/>
    </source>
</evidence>
<sequence length="265" mass="31103">MKNLLYEALEESPSPEVVDPAEVARFFKYFDENFFQYSENELTKINNFFSEKEAEATRKMVSLQNKLKETLEPLTTKRTLYVNKREVIRKKDIPSGKKRELKLAFSEFYLSLILLQKYQDLNAKGFQKIMKKHDKVDTSQCMEKAYVARSVVASFPAWLRFAQCCRRFRDTKEAFPHLLNAAKYSTVFFVFGSLALHKAYEDSSDQAIIVKMMDEEDGALVCRKRKNNKKKEEKVTEESSRKLEKENTHKMTKGKQIIPEKLMEK</sequence>
<accession>A0A8K0NWT3</accession>